<protein>
    <recommendedName>
        <fullName evidence="4">ABC transporter domain-containing protein</fullName>
    </recommendedName>
</protein>
<dbReference type="GO" id="GO:0005524">
    <property type="term" value="F:ATP binding"/>
    <property type="evidence" value="ECO:0007669"/>
    <property type="project" value="UniProtKB-KW"/>
</dbReference>
<sequence>MNVIEVEGLSKTFKFYRKPQGLSASFKNLWQRQVEFKEAVKNVSFNIERGQVAAFLGTNGAGKTTTMKMLSGILHPTTGKVRVLGHTPSDREDQFKKRFSILMGQKHQLWPDLPAIDSFALCQRIYEIPTPLFRQRLTRLSEVLGVSHLLDIQVRRLSLGERMKMELIAALLHGPELLFLDEPTIGLDFLSQRAVMRFLQQLVKEDNLTILLTSHNMADISALCERVLVIQNGQLIFDDCIANLQNSLGGLRRIHIESELALSSELLSRYGKVISNEIHRAELEVNDGVANEVLQQLLKDIMVKDVRITAPPLEDSLERLYQRQGQVA</sequence>
<dbReference type="InterPro" id="IPR017871">
    <property type="entry name" value="ABC_transporter-like_CS"/>
</dbReference>
<reference evidence="5 6" key="1">
    <citation type="submission" date="2013-07" db="EMBL/GenBank/DDBJ databases">
        <title>Comparative Genomic and Metabolomic Analysis of Twelve Strains of Pseudoalteromonas luteoviolacea.</title>
        <authorList>
            <person name="Vynne N.G."/>
            <person name="Mansson M."/>
            <person name="Gram L."/>
        </authorList>
    </citation>
    <scope>NUCLEOTIDE SEQUENCE [LARGE SCALE GENOMIC DNA]</scope>
    <source>
        <strain evidence="5 6">S4060-1</strain>
    </source>
</reference>
<dbReference type="Gene3D" id="3.40.50.300">
    <property type="entry name" value="P-loop containing nucleotide triphosphate hydrolases"/>
    <property type="match status" value="1"/>
</dbReference>
<keyword evidence="2" id="KW-0547">Nucleotide-binding</keyword>
<dbReference type="InterPro" id="IPR003593">
    <property type="entry name" value="AAA+_ATPase"/>
</dbReference>
<feature type="domain" description="ABC transporter" evidence="4">
    <location>
        <begin position="24"/>
        <end position="257"/>
    </location>
</feature>
<dbReference type="GO" id="GO:0016887">
    <property type="term" value="F:ATP hydrolysis activity"/>
    <property type="evidence" value="ECO:0007669"/>
    <property type="project" value="InterPro"/>
</dbReference>
<evidence type="ECO:0000313" key="6">
    <source>
        <dbReference type="Proteomes" id="UP000076661"/>
    </source>
</evidence>
<dbReference type="AlphaFoldDB" id="A0A162B0T6"/>
<dbReference type="PROSITE" id="PS50893">
    <property type="entry name" value="ABC_TRANSPORTER_2"/>
    <property type="match status" value="1"/>
</dbReference>
<organism evidence="5 6">
    <name type="scientific">Pseudoalteromonas luteoviolacea S4060-1</name>
    <dbReference type="NCBI Taxonomy" id="1365257"/>
    <lineage>
        <taxon>Bacteria</taxon>
        <taxon>Pseudomonadati</taxon>
        <taxon>Pseudomonadota</taxon>
        <taxon>Gammaproteobacteria</taxon>
        <taxon>Alteromonadales</taxon>
        <taxon>Pseudoalteromonadaceae</taxon>
        <taxon>Pseudoalteromonas</taxon>
    </lineage>
</organism>
<dbReference type="SUPFAM" id="SSF52540">
    <property type="entry name" value="P-loop containing nucleoside triphosphate hydrolases"/>
    <property type="match status" value="1"/>
</dbReference>
<dbReference type="InterPro" id="IPR050763">
    <property type="entry name" value="ABC_transporter_ATP-binding"/>
</dbReference>
<evidence type="ECO:0000256" key="3">
    <source>
        <dbReference type="ARBA" id="ARBA00022840"/>
    </source>
</evidence>
<keyword evidence="3" id="KW-0067">ATP-binding</keyword>
<dbReference type="PROSITE" id="PS00211">
    <property type="entry name" value="ABC_TRANSPORTER_1"/>
    <property type="match status" value="1"/>
</dbReference>
<name>A0A162B0T6_9GAMM</name>
<dbReference type="RefSeq" id="WP_063381745.1">
    <property type="nucleotide sequence ID" value="NZ_AUXX01000026.1"/>
</dbReference>
<dbReference type="EMBL" id="AUXX01000026">
    <property type="protein sequence ID" value="KZN64660.1"/>
    <property type="molecule type" value="Genomic_DNA"/>
</dbReference>
<dbReference type="Pfam" id="PF00005">
    <property type="entry name" value="ABC_tran"/>
    <property type="match status" value="1"/>
</dbReference>
<dbReference type="Proteomes" id="UP000076661">
    <property type="component" value="Unassembled WGS sequence"/>
</dbReference>
<accession>A0A162B0T6</accession>
<dbReference type="PATRIC" id="fig|1365257.3.peg.3197"/>
<dbReference type="InterPro" id="IPR027417">
    <property type="entry name" value="P-loop_NTPase"/>
</dbReference>
<proteinExistence type="predicted"/>
<evidence type="ECO:0000256" key="1">
    <source>
        <dbReference type="ARBA" id="ARBA00022448"/>
    </source>
</evidence>
<comment type="caution">
    <text evidence="5">The sequence shown here is derived from an EMBL/GenBank/DDBJ whole genome shotgun (WGS) entry which is preliminary data.</text>
</comment>
<keyword evidence="1" id="KW-0813">Transport</keyword>
<dbReference type="SMART" id="SM00382">
    <property type="entry name" value="AAA"/>
    <property type="match status" value="1"/>
</dbReference>
<evidence type="ECO:0000313" key="5">
    <source>
        <dbReference type="EMBL" id="KZN64660.1"/>
    </source>
</evidence>
<dbReference type="InterPro" id="IPR003439">
    <property type="entry name" value="ABC_transporter-like_ATP-bd"/>
</dbReference>
<dbReference type="PANTHER" id="PTHR42711:SF4">
    <property type="entry name" value="ABC TRANSPORTER RELATED"/>
    <property type="match status" value="1"/>
</dbReference>
<gene>
    <name evidence="5" type="ORF">N478_21940</name>
</gene>
<dbReference type="PANTHER" id="PTHR42711">
    <property type="entry name" value="ABC TRANSPORTER ATP-BINDING PROTEIN"/>
    <property type="match status" value="1"/>
</dbReference>
<evidence type="ECO:0000256" key="2">
    <source>
        <dbReference type="ARBA" id="ARBA00022741"/>
    </source>
</evidence>
<evidence type="ECO:0000259" key="4">
    <source>
        <dbReference type="PROSITE" id="PS50893"/>
    </source>
</evidence>